<dbReference type="PANTHER" id="PTHR11669">
    <property type="entry name" value="REPLICATION FACTOR C / DNA POLYMERASE III GAMMA-TAU SUBUNIT"/>
    <property type="match status" value="1"/>
</dbReference>
<dbReference type="KEGG" id="pmaw:MACH26_21620"/>
<protein>
    <recommendedName>
        <fullName evidence="1">DNA-directed DNA polymerase</fullName>
        <ecNumber evidence="1">2.7.7.7</ecNumber>
    </recommendedName>
</protein>
<proteinExistence type="predicted"/>
<keyword evidence="2" id="KW-0239">DNA-directed DNA polymerase</keyword>
<dbReference type="EMBL" id="AP027272">
    <property type="protein sequence ID" value="BDX06641.1"/>
    <property type="molecule type" value="Genomic_DNA"/>
</dbReference>
<evidence type="ECO:0000313" key="4">
    <source>
        <dbReference type="EMBL" id="BDX06641.1"/>
    </source>
</evidence>
<accession>A0AA48HKX2</accession>
<dbReference type="AlphaFoldDB" id="A0AA48HKX2"/>
<comment type="catalytic activity">
    <reaction evidence="3">
        <text>DNA(n) + a 2'-deoxyribonucleoside 5'-triphosphate = DNA(n+1) + diphosphate</text>
        <dbReference type="Rhea" id="RHEA:22508"/>
        <dbReference type="Rhea" id="RHEA-COMP:17339"/>
        <dbReference type="Rhea" id="RHEA-COMP:17340"/>
        <dbReference type="ChEBI" id="CHEBI:33019"/>
        <dbReference type="ChEBI" id="CHEBI:61560"/>
        <dbReference type="ChEBI" id="CHEBI:173112"/>
        <dbReference type="EC" id="2.7.7.7"/>
    </reaction>
</comment>
<reference evidence="4" key="1">
    <citation type="submission" date="2023-01" db="EMBL/GenBank/DDBJ databases">
        <title>Complete genome sequence of Planctobacterium marinum strain Dej080120_11.</title>
        <authorList>
            <person name="Ueki S."/>
            <person name="Maruyama F."/>
        </authorList>
    </citation>
    <scope>NUCLEOTIDE SEQUENCE</scope>
    <source>
        <strain evidence="4">Dej080120_11</strain>
    </source>
</reference>
<dbReference type="PANTHER" id="PTHR11669:SF8">
    <property type="entry name" value="DNA POLYMERASE III SUBUNIT DELTA"/>
    <property type="match status" value="1"/>
</dbReference>
<dbReference type="Pfam" id="PF13177">
    <property type="entry name" value="DNA_pol3_delta2"/>
    <property type="match status" value="1"/>
</dbReference>
<keyword evidence="5" id="KW-1185">Reference proteome</keyword>
<dbReference type="GO" id="GO:0006261">
    <property type="term" value="P:DNA-templated DNA replication"/>
    <property type="evidence" value="ECO:0007669"/>
    <property type="project" value="TreeGrafter"/>
</dbReference>
<dbReference type="EC" id="2.7.7.7" evidence="1"/>
<dbReference type="InterPro" id="IPR027417">
    <property type="entry name" value="P-loop_NTPase"/>
</dbReference>
<dbReference type="GO" id="GO:0003887">
    <property type="term" value="F:DNA-directed DNA polymerase activity"/>
    <property type="evidence" value="ECO:0007669"/>
    <property type="project" value="UniProtKB-KW"/>
</dbReference>
<gene>
    <name evidence="4" type="primary">holB</name>
    <name evidence="4" type="ORF">MACH26_21620</name>
</gene>
<dbReference type="Proteomes" id="UP001333710">
    <property type="component" value="Chromosome"/>
</dbReference>
<keyword evidence="2" id="KW-0808">Transferase</keyword>
<keyword evidence="2" id="KW-0548">Nucleotidyltransferase</keyword>
<evidence type="ECO:0000256" key="3">
    <source>
        <dbReference type="ARBA" id="ARBA00049244"/>
    </source>
</evidence>
<evidence type="ECO:0000256" key="1">
    <source>
        <dbReference type="ARBA" id="ARBA00012417"/>
    </source>
</evidence>
<organism evidence="4 5">
    <name type="scientific">Planctobacterium marinum</name>
    <dbReference type="NCBI Taxonomy" id="1631968"/>
    <lineage>
        <taxon>Bacteria</taxon>
        <taxon>Pseudomonadati</taxon>
        <taxon>Pseudomonadota</taxon>
        <taxon>Gammaproteobacteria</taxon>
        <taxon>Alteromonadales</taxon>
        <taxon>Alteromonadaceae</taxon>
        <taxon>Planctobacterium</taxon>
    </lineage>
</organism>
<sequence>MSFPWFESQFNAIVERASAKKLHHGLLFVGSRGTGKSDILVEMARYLLCSNKSACGQCQSCLLYKAGNHPDLIVTQYDKTIGVDTIREGINRLSQTSHLGSDKVMLVNNAHKMTAAASNALLKTLEEPTKNTFILMSATSTNELLPTILSRCEKHMVQVKHKESVQLWLKERNVSAATELIDLYWTKPKLIESIVQDEGLQECVDWLKTMHKPGTALAVPGKLHEEHQLLLDWLNFQMAELKRAEISDAIKLRIFDMYSAVTDAQKKLQAQGVNKALILEKLLQTWRHFSTFI</sequence>
<evidence type="ECO:0000256" key="2">
    <source>
        <dbReference type="ARBA" id="ARBA00022932"/>
    </source>
</evidence>
<dbReference type="InterPro" id="IPR050238">
    <property type="entry name" value="DNA_Rep/Repair_Clamp_Loader"/>
</dbReference>
<name>A0AA48HKX2_9ALTE</name>
<dbReference type="RefSeq" id="WP_338292651.1">
    <property type="nucleotide sequence ID" value="NZ_AP027272.1"/>
</dbReference>
<dbReference type="SUPFAM" id="SSF52540">
    <property type="entry name" value="P-loop containing nucleoside triphosphate hydrolases"/>
    <property type="match status" value="1"/>
</dbReference>
<evidence type="ECO:0000313" key="5">
    <source>
        <dbReference type="Proteomes" id="UP001333710"/>
    </source>
</evidence>
<dbReference type="Gene3D" id="3.40.50.300">
    <property type="entry name" value="P-loop containing nucleotide triphosphate hydrolases"/>
    <property type="match status" value="1"/>
</dbReference>